<dbReference type="PANTHER" id="PTHR34676:SF8">
    <property type="entry name" value="TRANSMEMBRANE PROTEIN"/>
    <property type="match status" value="1"/>
</dbReference>
<dbReference type="EMBL" id="SMMG02000006">
    <property type="protein sequence ID" value="KAA3470233.1"/>
    <property type="molecule type" value="Genomic_DNA"/>
</dbReference>
<dbReference type="Pfam" id="PF14223">
    <property type="entry name" value="Retrotran_gag_2"/>
    <property type="match status" value="1"/>
</dbReference>
<keyword evidence="2" id="KW-1185">Reference proteome</keyword>
<reference evidence="2" key="1">
    <citation type="journal article" date="2019" name="Plant Biotechnol. J.">
        <title>Genome sequencing of the Australian wild diploid species Gossypium australe highlights disease resistance and delayed gland morphogenesis.</title>
        <authorList>
            <person name="Cai Y."/>
            <person name="Cai X."/>
            <person name="Wang Q."/>
            <person name="Wang P."/>
            <person name="Zhang Y."/>
            <person name="Cai C."/>
            <person name="Xu Y."/>
            <person name="Wang K."/>
            <person name="Zhou Z."/>
            <person name="Wang C."/>
            <person name="Geng S."/>
            <person name="Li B."/>
            <person name="Dong Q."/>
            <person name="Hou Y."/>
            <person name="Wang H."/>
            <person name="Ai P."/>
            <person name="Liu Z."/>
            <person name="Yi F."/>
            <person name="Sun M."/>
            <person name="An G."/>
            <person name="Cheng J."/>
            <person name="Zhang Y."/>
            <person name="Shi Q."/>
            <person name="Xie Y."/>
            <person name="Shi X."/>
            <person name="Chang Y."/>
            <person name="Huang F."/>
            <person name="Chen Y."/>
            <person name="Hong S."/>
            <person name="Mi L."/>
            <person name="Sun Q."/>
            <person name="Zhang L."/>
            <person name="Zhou B."/>
            <person name="Peng R."/>
            <person name="Zhang X."/>
            <person name="Liu F."/>
        </authorList>
    </citation>
    <scope>NUCLEOTIDE SEQUENCE [LARGE SCALE GENOMIC DNA]</scope>
    <source>
        <strain evidence="2">cv. PA1801</strain>
    </source>
</reference>
<organism evidence="1 2">
    <name type="scientific">Gossypium australe</name>
    <dbReference type="NCBI Taxonomy" id="47621"/>
    <lineage>
        <taxon>Eukaryota</taxon>
        <taxon>Viridiplantae</taxon>
        <taxon>Streptophyta</taxon>
        <taxon>Embryophyta</taxon>
        <taxon>Tracheophyta</taxon>
        <taxon>Spermatophyta</taxon>
        <taxon>Magnoliopsida</taxon>
        <taxon>eudicotyledons</taxon>
        <taxon>Gunneridae</taxon>
        <taxon>Pentapetalae</taxon>
        <taxon>rosids</taxon>
        <taxon>malvids</taxon>
        <taxon>Malvales</taxon>
        <taxon>Malvaceae</taxon>
        <taxon>Malvoideae</taxon>
        <taxon>Gossypium</taxon>
    </lineage>
</organism>
<dbReference type="PANTHER" id="PTHR34676">
    <property type="entry name" value="DUF4219 DOMAIN-CONTAINING PROTEIN-RELATED"/>
    <property type="match status" value="1"/>
</dbReference>
<dbReference type="Proteomes" id="UP000325315">
    <property type="component" value="Unassembled WGS sequence"/>
</dbReference>
<protein>
    <submittedName>
        <fullName evidence="1">Zf-CCHC domain-containing protein/UBN2 domain-containing protein</fullName>
    </submittedName>
</protein>
<proteinExistence type="predicted"/>
<evidence type="ECO:0000313" key="1">
    <source>
        <dbReference type="EMBL" id="KAA3470233.1"/>
    </source>
</evidence>
<evidence type="ECO:0000313" key="2">
    <source>
        <dbReference type="Proteomes" id="UP000325315"/>
    </source>
</evidence>
<accession>A0A5B6VMA5</accession>
<name>A0A5B6VMA5_9ROSI</name>
<sequence>MHTLFCALGLKKYSKVSSCFNANEIWDKIKVTHECTSQVKKSKVRILTLNYETFKMKPGEDIKVMFDRFTTIINGLKSYGKIYLNKEEVRKMLRSLPKLWEAKVTIIEEVNNLETLILDELIGSLLTHELRRKFQKKKRLKLKSNKEKYPIICYECKKLGHIKFDYPQWKKNGLSKQKLKAHIATWSDENSFDDED</sequence>
<dbReference type="AlphaFoldDB" id="A0A5B6VMA5"/>
<gene>
    <name evidence="1" type="ORF">EPI10_015961</name>
</gene>
<comment type="caution">
    <text evidence="1">The sequence shown here is derived from an EMBL/GenBank/DDBJ whole genome shotgun (WGS) entry which is preliminary data.</text>
</comment>
<dbReference type="OrthoDB" id="851096at2759"/>